<evidence type="ECO:0000313" key="1">
    <source>
        <dbReference type="EMBL" id="AAO03876.1"/>
    </source>
</evidence>
<organism evidence="1 2">
    <name type="scientific">Staphylococcus epidermidis (strain ATCC 12228 / FDA PCI 1200)</name>
    <dbReference type="NCBI Taxonomy" id="176280"/>
    <lineage>
        <taxon>Bacteria</taxon>
        <taxon>Bacillati</taxon>
        <taxon>Bacillota</taxon>
        <taxon>Bacilli</taxon>
        <taxon>Bacillales</taxon>
        <taxon>Staphylococcaceae</taxon>
        <taxon>Staphylococcus</taxon>
    </lineage>
</organism>
<dbReference type="EMBL" id="AE015929">
    <property type="protein sequence ID" value="AAO03876.1"/>
    <property type="molecule type" value="Genomic_DNA"/>
</dbReference>
<gene>
    <name evidence="1" type="ordered locus">SE_0279</name>
</gene>
<name>A0A0H2VGA1_STAES</name>
<evidence type="ECO:0000313" key="2">
    <source>
        <dbReference type="Proteomes" id="UP000001411"/>
    </source>
</evidence>
<protein>
    <submittedName>
        <fullName evidence="1">Uncharacterized protein</fullName>
    </submittedName>
</protein>
<accession>A0A0H2VGA1</accession>
<proteinExistence type="predicted"/>
<dbReference type="Proteomes" id="UP000001411">
    <property type="component" value="Chromosome"/>
</dbReference>
<dbReference type="KEGG" id="sep:SE_0279"/>
<sequence>MGLIASITISFPPKVSASIIVQKNKNYKNNFNRS</sequence>
<dbReference type="AlphaFoldDB" id="A0A0H2VGA1"/>
<reference evidence="1 2" key="1">
    <citation type="journal article" date="2003" name="Mol. Microbiol.">
        <title>Genome-based analysis of virulence genes in a non-biofilm-forming Staphylococcus epidermidis strain (ATCC 12228).</title>
        <authorList>
            <person name="Zhang Y.Q."/>
            <person name="Ren S.X."/>
            <person name="Li H.L."/>
            <person name="Wang Y.X."/>
            <person name="Fu G."/>
            <person name="Yang J."/>
            <person name="Qin Z.Q."/>
            <person name="Miao Y.G."/>
            <person name="Wang W.Y."/>
            <person name="Chen R.S."/>
            <person name="Shen Y."/>
            <person name="Chen Z."/>
            <person name="Yuan Z.H."/>
            <person name="Zhao G.P."/>
            <person name="Qu D."/>
            <person name="Danchin A."/>
            <person name="Wen Y.M."/>
        </authorList>
    </citation>
    <scope>NUCLEOTIDE SEQUENCE [LARGE SCALE GENOMIC DNA]</scope>
    <source>
        <strain evidence="2">ATCC 12228 / FDA PCI 1200</strain>
    </source>
</reference>
<dbReference type="HOGENOM" id="CLU_3376189_0_0_9"/>